<organism evidence="6 7">
    <name type="scientific">Candidatus Abawacabacteria bacterium RBG_16_42_10</name>
    <dbReference type="NCBI Taxonomy" id="1817814"/>
    <lineage>
        <taxon>Bacteria</taxon>
        <taxon>Candidatus Abawacaibacteriota</taxon>
    </lineage>
</organism>
<dbReference type="Gene3D" id="2.30.22.10">
    <property type="entry name" value="Head domain of nucleotide exchange factor GrpE"/>
    <property type="match status" value="1"/>
</dbReference>
<keyword evidence="3" id="KW-0346">Stress response</keyword>
<dbReference type="InterPro" id="IPR013805">
    <property type="entry name" value="GrpE_CC"/>
</dbReference>
<dbReference type="InterPro" id="IPR009012">
    <property type="entry name" value="GrpE_head"/>
</dbReference>
<proteinExistence type="inferred from homology"/>
<evidence type="ECO:0000313" key="7">
    <source>
        <dbReference type="Proteomes" id="UP000177614"/>
    </source>
</evidence>
<dbReference type="GO" id="GO:0000774">
    <property type="term" value="F:adenyl-nucleotide exchange factor activity"/>
    <property type="evidence" value="ECO:0007669"/>
    <property type="project" value="InterPro"/>
</dbReference>
<reference evidence="6 7" key="1">
    <citation type="journal article" date="2016" name="Nat. Commun.">
        <title>Thousands of microbial genomes shed light on interconnected biogeochemical processes in an aquifer system.</title>
        <authorList>
            <person name="Anantharaman K."/>
            <person name="Brown C.T."/>
            <person name="Hug L.A."/>
            <person name="Sharon I."/>
            <person name="Castelle C.J."/>
            <person name="Probst A.J."/>
            <person name="Thomas B.C."/>
            <person name="Singh A."/>
            <person name="Wilkins M.J."/>
            <person name="Karaoz U."/>
            <person name="Brodie E.L."/>
            <person name="Williams K.H."/>
            <person name="Hubbard S.S."/>
            <person name="Banfield J.F."/>
        </authorList>
    </citation>
    <scope>NUCLEOTIDE SEQUENCE [LARGE SCALE GENOMIC DNA]</scope>
</reference>
<gene>
    <name evidence="3" type="primary">grpE</name>
    <name evidence="6" type="ORF">A2V81_02230</name>
</gene>
<name>A0A1F4XL00_9BACT</name>
<accession>A0A1F4XL00</accession>
<dbReference type="GO" id="GO:0005737">
    <property type="term" value="C:cytoplasm"/>
    <property type="evidence" value="ECO:0007669"/>
    <property type="project" value="UniProtKB-SubCell"/>
</dbReference>
<dbReference type="Pfam" id="PF01025">
    <property type="entry name" value="GrpE"/>
    <property type="match status" value="1"/>
</dbReference>
<dbReference type="HAMAP" id="MF_01151">
    <property type="entry name" value="GrpE"/>
    <property type="match status" value="1"/>
</dbReference>
<dbReference type="SUPFAM" id="SSF58014">
    <property type="entry name" value="Coiled-coil domain of nucleotide exchange factor GrpE"/>
    <property type="match status" value="1"/>
</dbReference>
<comment type="subunit">
    <text evidence="3">Homodimer.</text>
</comment>
<keyword evidence="2 3" id="KW-0143">Chaperone</keyword>
<keyword evidence="3" id="KW-0963">Cytoplasm</keyword>
<dbReference type="InterPro" id="IPR000740">
    <property type="entry name" value="GrpE"/>
</dbReference>
<dbReference type="PRINTS" id="PR00773">
    <property type="entry name" value="GRPEPROTEIN"/>
</dbReference>
<dbReference type="GO" id="GO:0051082">
    <property type="term" value="F:unfolded protein binding"/>
    <property type="evidence" value="ECO:0007669"/>
    <property type="project" value="TreeGrafter"/>
</dbReference>
<dbReference type="CDD" id="cd00446">
    <property type="entry name" value="GrpE"/>
    <property type="match status" value="1"/>
</dbReference>
<dbReference type="STRING" id="1817814.A2V81_02230"/>
<comment type="similarity">
    <text evidence="1 3 4">Belongs to the GrpE family.</text>
</comment>
<dbReference type="AlphaFoldDB" id="A0A1F4XL00"/>
<comment type="subcellular location">
    <subcellularLocation>
        <location evidence="3">Cytoplasm</location>
    </subcellularLocation>
</comment>
<dbReference type="GO" id="GO:0006457">
    <property type="term" value="P:protein folding"/>
    <property type="evidence" value="ECO:0007669"/>
    <property type="project" value="InterPro"/>
</dbReference>
<dbReference type="Gene3D" id="3.90.20.20">
    <property type="match status" value="1"/>
</dbReference>
<sequence>MNTNPPKQSKPTGEQSPTEVQKLQAAIEQLTNSLARTQADFENYRKRQAQDQKNFLEFANSQLILELLPVIDNFNRAFQHIPENLKNDQWVSGTVAIEKQFMQILEKIGVQKIETLGKKADPKVHEIIGVAEKEKTEKDTIIDEVEAGYLLNGKVLRPAKVMVQK</sequence>
<evidence type="ECO:0000256" key="3">
    <source>
        <dbReference type="HAMAP-Rule" id="MF_01151"/>
    </source>
</evidence>
<evidence type="ECO:0000313" key="6">
    <source>
        <dbReference type="EMBL" id="OGC82329.1"/>
    </source>
</evidence>
<comment type="caution">
    <text evidence="6">The sequence shown here is derived from an EMBL/GenBank/DDBJ whole genome shotgun (WGS) entry which is preliminary data.</text>
</comment>
<dbReference type="PANTHER" id="PTHR21237">
    <property type="entry name" value="GRPE PROTEIN"/>
    <property type="match status" value="1"/>
</dbReference>
<evidence type="ECO:0000256" key="4">
    <source>
        <dbReference type="RuleBase" id="RU004478"/>
    </source>
</evidence>
<dbReference type="GO" id="GO:0051087">
    <property type="term" value="F:protein-folding chaperone binding"/>
    <property type="evidence" value="ECO:0007669"/>
    <property type="project" value="InterPro"/>
</dbReference>
<evidence type="ECO:0000256" key="5">
    <source>
        <dbReference type="SAM" id="MobiDB-lite"/>
    </source>
</evidence>
<dbReference type="SUPFAM" id="SSF51064">
    <property type="entry name" value="Head domain of nucleotide exchange factor GrpE"/>
    <property type="match status" value="1"/>
</dbReference>
<evidence type="ECO:0000256" key="1">
    <source>
        <dbReference type="ARBA" id="ARBA00009054"/>
    </source>
</evidence>
<comment type="function">
    <text evidence="3">Participates actively in the response to hyperosmotic and heat shock by preventing the aggregation of stress-denatured proteins, in association with DnaK and GrpE. It is the nucleotide exchange factor for DnaK and may function as a thermosensor. Unfolded proteins bind initially to DnaJ; upon interaction with the DnaJ-bound protein, DnaK hydrolyzes its bound ATP, resulting in the formation of a stable complex. GrpE releases ADP from DnaK; ATP binding to DnaK triggers the release of the substrate protein, thus completing the reaction cycle. Several rounds of ATP-dependent interactions between DnaJ, DnaK and GrpE are required for fully efficient folding.</text>
</comment>
<dbReference type="GO" id="GO:0042803">
    <property type="term" value="F:protein homodimerization activity"/>
    <property type="evidence" value="ECO:0007669"/>
    <property type="project" value="InterPro"/>
</dbReference>
<evidence type="ECO:0000256" key="2">
    <source>
        <dbReference type="ARBA" id="ARBA00023186"/>
    </source>
</evidence>
<feature type="region of interest" description="Disordered" evidence="5">
    <location>
        <begin position="1"/>
        <end position="21"/>
    </location>
</feature>
<dbReference type="EMBL" id="MEWR01000008">
    <property type="protein sequence ID" value="OGC82329.1"/>
    <property type="molecule type" value="Genomic_DNA"/>
</dbReference>
<protein>
    <recommendedName>
        <fullName evidence="3">Protein GrpE</fullName>
    </recommendedName>
    <alternativeName>
        <fullName evidence="3">HSP-70 cofactor</fullName>
    </alternativeName>
</protein>
<dbReference type="PANTHER" id="PTHR21237:SF23">
    <property type="entry name" value="GRPE PROTEIN HOMOLOG, MITOCHONDRIAL"/>
    <property type="match status" value="1"/>
</dbReference>
<dbReference type="Proteomes" id="UP000177614">
    <property type="component" value="Unassembled WGS sequence"/>
</dbReference>